<dbReference type="Proteomes" id="UP000708298">
    <property type="component" value="Unassembled WGS sequence"/>
</dbReference>
<dbReference type="InterPro" id="IPR036388">
    <property type="entry name" value="WH-like_DNA-bd_sf"/>
</dbReference>
<dbReference type="GO" id="GO:0006355">
    <property type="term" value="P:regulation of DNA-templated transcription"/>
    <property type="evidence" value="ECO:0007669"/>
    <property type="project" value="InterPro"/>
</dbReference>
<feature type="compositionally biased region" description="Basic and acidic residues" evidence="6">
    <location>
        <begin position="226"/>
        <end position="251"/>
    </location>
</feature>
<feature type="domain" description="Response regulatory" evidence="7">
    <location>
        <begin position="2"/>
        <end position="116"/>
    </location>
</feature>
<evidence type="ECO:0000256" key="4">
    <source>
        <dbReference type="PROSITE-ProRule" id="PRU00169"/>
    </source>
</evidence>
<keyword evidence="1" id="KW-0805">Transcription regulation</keyword>
<dbReference type="InterPro" id="IPR001789">
    <property type="entry name" value="Sig_transdc_resp-reg_receiver"/>
</dbReference>
<evidence type="ECO:0000256" key="3">
    <source>
        <dbReference type="ARBA" id="ARBA00023163"/>
    </source>
</evidence>
<feature type="domain" description="OmpR/PhoB-type" evidence="8">
    <location>
        <begin position="124"/>
        <end position="222"/>
    </location>
</feature>
<accession>A0A964DZA9</accession>
<gene>
    <name evidence="9" type="ORF">ASILVAE211_12015</name>
</gene>
<evidence type="ECO:0000256" key="1">
    <source>
        <dbReference type="ARBA" id="ARBA00023015"/>
    </source>
</evidence>
<dbReference type="PANTHER" id="PTHR48111">
    <property type="entry name" value="REGULATOR OF RPOS"/>
    <property type="match status" value="1"/>
</dbReference>
<dbReference type="RefSeq" id="WP_227321552.1">
    <property type="nucleotide sequence ID" value="NZ_JAESVB010000004.1"/>
</dbReference>
<dbReference type="AlphaFoldDB" id="A0A964DZA9"/>
<dbReference type="CDD" id="cd00383">
    <property type="entry name" value="trans_reg_C"/>
    <property type="match status" value="1"/>
</dbReference>
<organism evidence="9 10">
    <name type="scientific">Acidisoma silvae</name>
    <dbReference type="NCBI Taxonomy" id="2802396"/>
    <lineage>
        <taxon>Bacteria</taxon>
        <taxon>Pseudomonadati</taxon>
        <taxon>Pseudomonadota</taxon>
        <taxon>Alphaproteobacteria</taxon>
        <taxon>Acetobacterales</taxon>
        <taxon>Acidocellaceae</taxon>
        <taxon>Acidisoma</taxon>
    </lineage>
</organism>
<evidence type="ECO:0000313" key="10">
    <source>
        <dbReference type="Proteomes" id="UP000708298"/>
    </source>
</evidence>
<dbReference type="GO" id="GO:0000976">
    <property type="term" value="F:transcription cis-regulatory region binding"/>
    <property type="evidence" value="ECO:0007669"/>
    <property type="project" value="TreeGrafter"/>
</dbReference>
<evidence type="ECO:0000313" key="9">
    <source>
        <dbReference type="EMBL" id="MCB8875909.1"/>
    </source>
</evidence>
<dbReference type="InterPro" id="IPR011006">
    <property type="entry name" value="CheY-like_superfamily"/>
</dbReference>
<dbReference type="PROSITE" id="PS50110">
    <property type="entry name" value="RESPONSE_REGULATORY"/>
    <property type="match status" value="1"/>
</dbReference>
<dbReference type="SMART" id="SM00862">
    <property type="entry name" value="Trans_reg_C"/>
    <property type="match status" value="1"/>
</dbReference>
<dbReference type="GO" id="GO:0032993">
    <property type="term" value="C:protein-DNA complex"/>
    <property type="evidence" value="ECO:0007669"/>
    <property type="project" value="TreeGrafter"/>
</dbReference>
<keyword evidence="2 5" id="KW-0238">DNA-binding</keyword>
<evidence type="ECO:0000256" key="2">
    <source>
        <dbReference type="ARBA" id="ARBA00023125"/>
    </source>
</evidence>
<dbReference type="PANTHER" id="PTHR48111:SF67">
    <property type="entry name" value="TRANSCRIPTIONAL REGULATORY PROTEIN TCTD"/>
    <property type="match status" value="1"/>
</dbReference>
<evidence type="ECO:0000256" key="6">
    <source>
        <dbReference type="SAM" id="MobiDB-lite"/>
    </source>
</evidence>
<dbReference type="GO" id="GO:0000156">
    <property type="term" value="F:phosphorelay response regulator activity"/>
    <property type="evidence" value="ECO:0007669"/>
    <property type="project" value="TreeGrafter"/>
</dbReference>
<dbReference type="InterPro" id="IPR039420">
    <property type="entry name" value="WalR-like"/>
</dbReference>
<feature type="DNA-binding region" description="OmpR/PhoB-type" evidence="5">
    <location>
        <begin position="124"/>
        <end position="222"/>
    </location>
</feature>
<feature type="modified residue" description="4-aspartylphosphate" evidence="4">
    <location>
        <position position="51"/>
    </location>
</feature>
<feature type="region of interest" description="Disordered" evidence="6">
    <location>
        <begin position="224"/>
        <end position="251"/>
    </location>
</feature>
<dbReference type="SUPFAM" id="SSF52172">
    <property type="entry name" value="CheY-like"/>
    <property type="match status" value="1"/>
</dbReference>
<dbReference type="Gene3D" id="1.10.10.10">
    <property type="entry name" value="Winged helix-like DNA-binding domain superfamily/Winged helix DNA-binding domain"/>
    <property type="match status" value="1"/>
</dbReference>
<dbReference type="EMBL" id="JAESVB010000004">
    <property type="protein sequence ID" value="MCB8875909.1"/>
    <property type="molecule type" value="Genomic_DNA"/>
</dbReference>
<protein>
    <submittedName>
        <fullName evidence="9">Response regulator transcription factor</fullName>
    </submittedName>
</protein>
<proteinExistence type="predicted"/>
<dbReference type="InterPro" id="IPR001867">
    <property type="entry name" value="OmpR/PhoB-type_DNA-bd"/>
</dbReference>
<keyword evidence="4" id="KW-0597">Phosphoprotein</keyword>
<reference evidence="9" key="2">
    <citation type="submission" date="2021-01" db="EMBL/GenBank/DDBJ databases">
        <authorList>
            <person name="Mieszkin S."/>
            <person name="Pouder E."/>
            <person name="Alain K."/>
        </authorList>
    </citation>
    <scope>NUCLEOTIDE SEQUENCE</scope>
    <source>
        <strain evidence="9">HW T2.11</strain>
    </source>
</reference>
<reference evidence="9" key="1">
    <citation type="journal article" date="2021" name="Microorganisms">
        <title>Acidisoma silvae sp. nov. and Acidisomacellulosilytica sp. nov., Two Acidophilic Bacteria Isolated from Decaying Wood, Hydrolyzing Cellulose and Producing Poly-3-hydroxybutyrate.</title>
        <authorList>
            <person name="Mieszkin S."/>
            <person name="Pouder E."/>
            <person name="Uroz S."/>
            <person name="Simon-Colin C."/>
            <person name="Alain K."/>
        </authorList>
    </citation>
    <scope>NUCLEOTIDE SEQUENCE</scope>
    <source>
        <strain evidence="9">HW T2.11</strain>
    </source>
</reference>
<comment type="caution">
    <text evidence="9">The sequence shown here is derived from an EMBL/GenBank/DDBJ whole genome shotgun (WGS) entry which is preliminary data.</text>
</comment>
<dbReference type="GO" id="GO:0005829">
    <property type="term" value="C:cytosol"/>
    <property type="evidence" value="ECO:0007669"/>
    <property type="project" value="TreeGrafter"/>
</dbReference>
<dbReference type="InterPro" id="IPR016032">
    <property type="entry name" value="Sig_transdc_resp-reg_C-effctor"/>
</dbReference>
<dbReference type="SUPFAM" id="SSF46894">
    <property type="entry name" value="C-terminal effector domain of the bipartite response regulators"/>
    <property type="match status" value="1"/>
</dbReference>
<dbReference type="Gene3D" id="3.40.50.2300">
    <property type="match status" value="1"/>
</dbReference>
<keyword evidence="10" id="KW-1185">Reference proteome</keyword>
<dbReference type="Pfam" id="PF00486">
    <property type="entry name" value="Trans_reg_C"/>
    <property type="match status" value="1"/>
</dbReference>
<evidence type="ECO:0000259" key="7">
    <source>
        <dbReference type="PROSITE" id="PS50110"/>
    </source>
</evidence>
<keyword evidence="3" id="KW-0804">Transcription</keyword>
<sequence>MRILQVGGKPFRRADDQTELARRGVTRVLAQAHQDPFICLSETPFDAVFIDLDDEVYEGKTLIGRIRRARIELPVFAFTQTNDLRFKIGILDFGADDVVTVLCPIDELLARVRAVLRRTERHMSSTLAYGPVEVDMAQRAITVNGEALHLSPNEYQLLELLVRKHGLPLNREACLAYLYAGRDAPEIKAIDVLICRLRKKLADRGAGYLIKNVWGHGFKLDLQPPSERRRDDAPSDVRKRARHDAAELVSA</sequence>
<dbReference type="PROSITE" id="PS51755">
    <property type="entry name" value="OMPR_PHOB"/>
    <property type="match status" value="1"/>
</dbReference>
<evidence type="ECO:0000256" key="5">
    <source>
        <dbReference type="PROSITE-ProRule" id="PRU01091"/>
    </source>
</evidence>
<evidence type="ECO:0000259" key="8">
    <source>
        <dbReference type="PROSITE" id="PS51755"/>
    </source>
</evidence>
<name>A0A964DZA9_9PROT</name>